<reference evidence="4 5" key="1">
    <citation type="journal article" date="2014" name="Genome Announc.">
        <title>Draft Genome Sequences of Two Isolates of the Roseobacter Group, Sulfitobacter sp. Strains 3SOLIMAR09 and 1FIGIMAR09, from Harbors of Mallorca Island (Mediterranean Sea).</title>
        <authorList>
            <person name="Mas-Llado M."/>
            <person name="Pina-Villalonga J.M."/>
            <person name="Brunet-Galmes I."/>
            <person name="Nogales B."/>
            <person name="Bosch R."/>
        </authorList>
    </citation>
    <scope>NUCLEOTIDE SEQUENCE [LARGE SCALE GENOMIC DNA]</scope>
    <source>
        <strain evidence="4 5">1FIGIMAR09</strain>
    </source>
</reference>
<organism evidence="4 5">
    <name type="scientific">Sulfitobacter mediterraneus</name>
    <dbReference type="NCBI Taxonomy" id="83219"/>
    <lineage>
        <taxon>Bacteria</taxon>
        <taxon>Pseudomonadati</taxon>
        <taxon>Pseudomonadota</taxon>
        <taxon>Alphaproteobacteria</taxon>
        <taxon>Rhodobacterales</taxon>
        <taxon>Roseobacteraceae</taxon>
        <taxon>Sulfitobacter</taxon>
    </lineage>
</organism>
<evidence type="ECO:0000256" key="2">
    <source>
        <dbReference type="ARBA" id="ARBA00023186"/>
    </source>
</evidence>
<dbReference type="HAMAP" id="MF_01385">
    <property type="entry name" value="UreF"/>
    <property type="match status" value="1"/>
</dbReference>
<dbReference type="EMBL" id="JEMU01000027">
    <property type="protein sequence ID" value="KAJ01497.1"/>
    <property type="molecule type" value="Genomic_DNA"/>
</dbReference>
<comment type="subunit">
    <text evidence="3">UreD, UreF and UreG form a complex that acts as a GTP-hydrolysis-dependent molecular chaperone, activating the urease apoprotein by helping to assemble the nickel containing metallocenter of UreC. The UreE protein probably delivers the nickel.</text>
</comment>
<dbReference type="GO" id="GO:0016151">
    <property type="term" value="F:nickel cation binding"/>
    <property type="evidence" value="ECO:0007669"/>
    <property type="project" value="UniProtKB-UniRule"/>
</dbReference>
<comment type="caution">
    <text evidence="4">The sequence shown here is derived from an EMBL/GenBank/DDBJ whole genome shotgun (WGS) entry which is preliminary data.</text>
</comment>
<protein>
    <recommendedName>
        <fullName evidence="3">Urease accessory protein UreF</fullName>
    </recommendedName>
</protein>
<dbReference type="AlphaFoldDB" id="A0A061SKU9"/>
<keyword evidence="2 3" id="KW-0143">Chaperone</keyword>
<dbReference type="STRING" id="83219.PM02_18970"/>
<proteinExistence type="inferred from homology"/>
<dbReference type="InterPro" id="IPR002639">
    <property type="entry name" value="UreF"/>
</dbReference>
<name>A0A061SKU9_9RHOB</name>
<comment type="similarity">
    <text evidence="3">Belongs to the UreF family.</text>
</comment>
<keyword evidence="5" id="KW-1185">Reference proteome</keyword>
<dbReference type="Pfam" id="PF01730">
    <property type="entry name" value="UreF"/>
    <property type="match status" value="1"/>
</dbReference>
<gene>
    <name evidence="3" type="primary">ureF</name>
    <name evidence="4" type="ORF">PM02_18970</name>
</gene>
<evidence type="ECO:0000256" key="1">
    <source>
        <dbReference type="ARBA" id="ARBA00022988"/>
    </source>
</evidence>
<comment type="subcellular location">
    <subcellularLocation>
        <location evidence="3">Cytoplasm</location>
    </subcellularLocation>
</comment>
<dbReference type="GO" id="GO:0005737">
    <property type="term" value="C:cytoplasm"/>
    <property type="evidence" value="ECO:0007669"/>
    <property type="project" value="UniProtKB-SubCell"/>
</dbReference>
<dbReference type="PIRSF" id="PIRSF009467">
    <property type="entry name" value="Ureas_acces_UreF"/>
    <property type="match status" value="1"/>
</dbReference>
<comment type="function">
    <text evidence="3">Required for maturation of urease via the functional incorporation of the urease nickel metallocenter.</text>
</comment>
<dbReference type="InterPro" id="IPR038277">
    <property type="entry name" value="UreF_sf"/>
</dbReference>
<keyword evidence="1 3" id="KW-0996">Nickel insertion</keyword>
<dbReference type="PANTHER" id="PTHR33620">
    <property type="entry name" value="UREASE ACCESSORY PROTEIN F"/>
    <property type="match status" value="1"/>
</dbReference>
<evidence type="ECO:0000313" key="4">
    <source>
        <dbReference type="EMBL" id="KAJ01497.1"/>
    </source>
</evidence>
<keyword evidence="3" id="KW-0963">Cytoplasm</keyword>
<evidence type="ECO:0000256" key="3">
    <source>
        <dbReference type="HAMAP-Rule" id="MF_01385"/>
    </source>
</evidence>
<evidence type="ECO:0000313" key="5">
    <source>
        <dbReference type="Proteomes" id="UP000027337"/>
    </source>
</evidence>
<dbReference type="eggNOG" id="COG0830">
    <property type="taxonomic scope" value="Bacteria"/>
</dbReference>
<dbReference type="PANTHER" id="PTHR33620:SF1">
    <property type="entry name" value="UREASE ACCESSORY PROTEIN F"/>
    <property type="match status" value="1"/>
</dbReference>
<sequence>MATATETLTLAQWFSPAFPVGAFAYSHGLEWAIESGAVHNPASTHNWIAQVLAHGAGWNDTLLLAASHRAADEATLREVDAIARALAASRERLKETDLQGAAFCKTVSDLSGRPLEGLCYPVAVGWAAQGAQLPLELTTQMYLQSFLSNLAAVAMRLVPLGQTAGQALIRDLTPRCIEIVHRALPSDLDNLTSTTFLADIAAMKHEIQYARIFRT</sequence>
<dbReference type="Gene3D" id="1.10.4190.10">
    <property type="entry name" value="Urease accessory protein UreF"/>
    <property type="match status" value="1"/>
</dbReference>
<dbReference type="Proteomes" id="UP000027337">
    <property type="component" value="Unassembled WGS sequence"/>
</dbReference>
<accession>A0A061SKU9</accession>
<dbReference type="RefSeq" id="WP_037911545.1">
    <property type="nucleotide sequence ID" value="NZ_JEMU01000027.1"/>
</dbReference>